<dbReference type="EMBL" id="AFZZ01000255">
    <property type="protein sequence ID" value="EHJ35538.1"/>
    <property type="molecule type" value="Genomic_DNA"/>
</dbReference>
<dbReference type="HOGENOM" id="CLU_3220311_0_0_10"/>
<reference evidence="1 2" key="1">
    <citation type="submission" date="2011-08" db="EMBL/GenBank/DDBJ databases">
        <authorList>
            <person name="Weinstock G."/>
            <person name="Sodergren E."/>
            <person name="Clifton S."/>
            <person name="Fulton L."/>
            <person name="Fulton B."/>
            <person name="Courtney L."/>
            <person name="Fronick C."/>
            <person name="Harrison M."/>
            <person name="Strong C."/>
            <person name="Farmer C."/>
            <person name="Delahaunty K."/>
            <person name="Markovic C."/>
            <person name="Hall O."/>
            <person name="Minx P."/>
            <person name="Tomlinson C."/>
            <person name="Mitreva M."/>
            <person name="Hou S."/>
            <person name="Chen J."/>
            <person name="Wollam A."/>
            <person name="Pepin K.H."/>
            <person name="Johnson M."/>
            <person name="Bhonagiri V."/>
            <person name="Zhang X."/>
            <person name="Suruliraj S."/>
            <person name="Warren W."/>
            <person name="Chinwalla A."/>
            <person name="Mardis E.R."/>
            <person name="Wilson R.K."/>
        </authorList>
    </citation>
    <scope>NUCLEOTIDE SEQUENCE [LARGE SCALE GENOMIC DNA]</scope>
    <source>
        <strain evidence="1 2">DSM 18206</strain>
    </source>
</reference>
<evidence type="ECO:0000313" key="1">
    <source>
        <dbReference type="EMBL" id="EHJ35538.1"/>
    </source>
</evidence>
<protein>
    <submittedName>
        <fullName evidence="1">Uncharacterized protein</fullName>
    </submittedName>
</protein>
<dbReference type="AlphaFoldDB" id="G6B205"/>
<sequence length="44" mass="5134">MSFGLRIVGQYDYINRAKSMQKSFFSERSPIRSRSQSDWAAFAI</sequence>
<accession>G6B205</accession>
<gene>
    <name evidence="1" type="ORF">HMPREF0673_02936</name>
</gene>
<evidence type="ECO:0000313" key="2">
    <source>
        <dbReference type="Proteomes" id="UP000004407"/>
    </source>
</evidence>
<organism evidence="1 2">
    <name type="scientific">Leyella stercorea DSM 18206</name>
    <dbReference type="NCBI Taxonomy" id="1002367"/>
    <lineage>
        <taxon>Bacteria</taxon>
        <taxon>Pseudomonadati</taxon>
        <taxon>Bacteroidota</taxon>
        <taxon>Bacteroidia</taxon>
        <taxon>Bacteroidales</taxon>
        <taxon>Prevotellaceae</taxon>
        <taxon>Leyella</taxon>
    </lineage>
</organism>
<dbReference type="Proteomes" id="UP000004407">
    <property type="component" value="Unassembled WGS sequence"/>
</dbReference>
<name>G6B205_9BACT</name>
<proteinExistence type="predicted"/>
<comment type="caution">
    <text evidence="1">The sequence shown here is derived from an EMBL/GenBank/DDBJ whole genome shotgun (WGS) entry which is preliminary data.</text>
</comment>